<evidence type="ECO:0000313" key="7">
    <source>
        <dbReference type="Proteomes" id="UP000316217"/>
    </source>
</evidence>
<dbReference type="InterPro" id="IPR002491">
    <property type="entry name" value="ABC_transptr_periplasmic_BD"/>
</dbReference>
<name>A0A3R9QBZ7_9CREN</name>
<sequence length="485" mass="53243">MIRRLEKITNKKGYLWLVMLLLLLLPVVSPVNSQTTIKDDLGRTVVITKSERIVSIGPSCTEILYALGLGDRIVGVDVYSDYPPEARSKQKISNWWSPNPEEVLALSPDIVFYSVGSSITVENLEKAGLTVVALRPLSIEDIFKDIKLIGEITGKSKEAEDLVSSLRARINAVEDKLSSITKKPKVYMEFWYPPPWTFGSGSWCNQIIKMAGGVNVFGDVASPGAKTTDEEVIARNPDVIILLYGIMYKASADDVKKRPGWNMISAVANNAIYQLDENLFVRPGPRLVDGLEILAKVLHPEAFGVNSTFAFSLDTSALRQGVQSFNISDGIQTEITVMKALSNSSLIVTLPVSGPSPPEGVKQIRYLSISSSAPEGLTMILRVYYPREEIQRLAIAEDSLKIYKWDQKENRWVALTSAVNKDGRYVEALVTGAGSLMLAGKPLPPIWEQPIPLWLFISSLLVCIAASAAIGAYFGLRSGRKHATG</sequence>
<keyword evidence="2" id="KW-1133">Transmembrane helix</keyword>
<evidence type="ECO:0000313" key="4">
    <source>
        <dbReference type="EMBL" id="RSN72816.1"/>
    </source>
</evidence>
<dbReference type="PANTHER" id="PTHR30535">
    <property type="entry name" value="VITAMIN B12-BINDING PROTEIN"/>
    <property type="match status" value="1"/>
</dbReference>
<keyword evidence="2" id="KW-0472">Membrane</keyword>
<dbReference type="PANTHER" id="PTHR30535:SF34">
    <property type="entry name" value="MOLYBDATE-BINDING PROTEIN MOLA"/>
    <property type="match status" value="1"/>
</dbReference>
<accession>A0A3R9QBZ7</accession>
<dbReference type="EMBL" id="RXII01000053">
    <property type="protein sequence ID" value="RZN62153.1"/>
    <property type="molecule type" value="Genomic_DNA"/>
</dbReference>
<keyword evidence="6" id="KW-1185">Reference proteome</keyword>
<reference evidence="4 6" key="1">
    <citation type="submission" date="2018-10" db="EMBL/GenBank/DDBJ databases">
        <title>Co-occurring genomic capacity for anaerobic methane metabolism and dissimilatory sulfite reduction discovered in the Korarchaeota.</title>
        <authorList>
            <person name="Mckay L.J."/>
            <person name="Dlakic M."/>
            <person name="Fields M.W."/>
            <person name="Delmont T.O."/>
            <person name="Eren A.M."/>
            <person name="Jay Z.J."/>
            <person name="Klingelsmith K.B."/>
            <person name="Rusch D.B."/>
            <person name="Inskeep W.P."/>
        </authorList>
    </citation>
    <scope>NUCLEOTIDE SEQUENCE [LARGE SCALE GENOMIC DNA]</scope>
    <source>
        <strain evidence="4 6">MDKW</strain>
    </source>
</reference>
<dbReference type="SUPFAM" id="SSF53807">
    <property type="entry name" value="Helical backbone' metal receptor"/>
    <property type="match status" value="1"/>
</dbReference>
<dbReference type="Proteomes" id="UP000316217">
    <property type="component" value="Unassembled WGS sequence"/>
</dbReference>
<feature type="coiled-coil region" evidence="1">
    <location>
        <begin position="156"/>
        <end position="183"/>
    </location>
</feature>
<evidence type="ECO:0000256" key="2">
    <source>
        <dbReference type="SAM" id="Phobius"/>
    </source>
</evidence>
<gene>
    <name evidence="4" type="ORF">D6D85_12270</name>
    <name evidence="5" type="ORF">EF810_03405</name>
</gene>
<evidence type="ECO:0000259" key="3">
    <source>
        <dbReference type="PROSITE" id="PS50983"/>
    </source>
</evidence>
<reference evidence="5 7" key="2">
    <citation type="journal article" date="2019" name="Nat. Microbiol.">
        <title>Wide diversity of methane and short-chain alkane metabolisms in uncultured archaea.</title>
        <authorList>
            <person name="Borrel G."/>
            <person name="Adam P.S."/>
            <person name="McKay L.J."/>
            <person name="Chen L.X."/>
            <person name="Sierra-Garcia I.N."/>
            <person name="Sieber C.M."/>
            <person name="Letourneur Q."/>
            <person name="Ghozlane A."/>
            <person name="Andersen G.L."/>
            <person name="Li W.J."/>
            <person name="Hallam S.J."/>
            <person name="Muyzer G."/>
            <person name="de Oliveira V.M."/>
            <person name="Inskeep W.P."/>
            <person name="Banfield J.F."/>
            <person name="Gribaldo S."/>
        </authorList>
    </citation>
    <scope>NUCLEOTIDE SEQUENCE [LARGE SCALE GENOMIC DNA]</scope>
    <source>
        <strain evidence="5">NM4</strain>
    </source>
</reference>
<dbReference type="InterPro" id="IPR050902">
    <property type="entry name" value="ABC_Transporter_SBP"/>
</dbReference>
<dbReference type="OrthoDB" id="24039at2157"/>
<organism evidence="4 6">
    <name type="scientific">Candidatus Methanodesulfokora washburnensis</name>
    <dbReference type="NCBI Taxonomy" id="2478471"/>
    <lineage>
        <taxon>Archaea</taxon>
        <taxon>Thermoproteota</taxon>
        <taxon>Candidatus Korarchaeia</taxon>
        <taxon>Candidatus Korarchaeia incertae sedis</taxon>
        <taxon>Candidatus Methanodesulfokora</taxon>
    </lineage>
</organism>
<dbReference type="CDD" id="cd01144">
    <property type="entry name" value="BtuF"/>
    <property type="match status" value="1"/>
</dbReference>
<keyword evidence="2" id="KW-0812">Transmembrane</keyword>
<dbReference type="RefSeq" id="WP_125672251.1">
    <property type="nucleotide sequence ID" value="NZ_RCOS01000137.1"/>
</dbReference>
<dbReference type="EMBL" id="RCOS01000137">
    <property type="protein sequence ID" value="RSN72816.1"/>
    <property type="molecule type" value="Genomic_DNA"/>
</dbReference>
<protein>
    <submittedName>
        <fullName evidence="4">Cobalamin-binding protein</fullName>
    </submittedName>
</protein>
<feature type="domain" description="Fe/B12 periplasmic-binding" evidence="3">
    <location>
        <begin position="52"/>
        <end position="302"/>
    </location>
</feature>
<dbReference type="Proteomes" id="UP000277582">
    <property type="component" value="Unassembled WGS sequence"/>
</dbReference>
<evidence type="ECO:0000256" key="1">
    <source>
        <dbReference type="SAM" id="Coils"/>
    </source>
</evidence>
<proteinExistence type="predicted"/>
<feature type="transmembrane region" description="Helical" evidence="2">
    <location>
        <begin position="453"/>
        <end position="476"/>
    </location>
</feature>
<keyword evidence="1" id="KW-0175">Coiled coil</keyword>
<dbReference type="Pfam" id="PF01497">
    <property type="entry name" value="Peripla_BP_2"/>
    <property type="match status" value="1"/>
</dbReference>
<dbReference type="PROSITE" id="PS50983">
    <property type="entry name" value="FE_B12_PBP"/>
    <property type="match status" value="1"/>
</dbReference>
<evidence type="ECO:0000313" key="6">
    <source>
        <dbReference type="Proteomes" id="UP000277582"/>
    </source>
</evidence>
<dbReference type="Gene3D" id="3.40.50.1980">
    <property type="entry name" value="Nitrogenase molybdenum iron protein domain"/>
    <property type="match status" value="2"/>
</dbReference>
<dbReference type="AlphaFoldDB" id="A0A3R9QBZ7"/>
<evidence type="ECO:0000313" key="5">
    <source>
        <dbReference type="EMBL" id="RZN62153.1"/>
    </source>
</evidence>
<comment type="caution">
    <text evidence="4">The sequence shown here is derived from an EMBL/GenBank/DDBJ whole genome shotgun (WGS) entry which is preliminary data.</text>
</comment>